<accession>A0A6J6AHD2</accession>
<dbReference type="InterPro" id="IPR029045">
    <property type="entry name" value="ClpP/crotonase-like_dom_sf"/>
</dbReference>
<dbReference type="SUPFAM" id="SSF52096">
    <property type="entry name" value="ClpP/crotonase"/>
    <property type="match status" value="1"/>
</dbReference>
<evidence type="ECO:0000313" key="1">
    <source>
        <dbReference type="EMBL" id="CAB4368202.1"/>
    </source>
</evidence>
<protein>
    <submittedName>
        <fullName evidence="1">Unannotated protein</fullName>
    </submittedName>
</protein>
<dbReference type="InterPro" id="IPR001753">
    <property type="entry name" value="Enoyl-CoA_hydra/iso"/>
</dbReference>
<reference evidence="1" key="1">
    <citation type="submission" date="2020-05" db="EMBL/GenBank/DDBJ databases">
        <authorList>
            <person name="Chiriac C."/>
            <person name="Salcher M."/>
            <person name="Ghai R."/>
            <person name="Kavagutti S V."/>
        </authorList>
    </citation>
    <scope>NUCLEOTIDE SEQUENCE</scope>
</reference>
<dbReference type="Gene3D" id="3.90.226.10">
    <property type="entry name" value="2-enoyl-CoA Hydratase, Chain A, domain 1"/>
    <property type="match status" value="1"/>
</dbReference>
<sequence>MVAGETSFLQVGEIAMGVAAPMCQAWLHLKHSPAVADRVVLVGDRIVGASLTELGLVSEIVADSDVAQRARDVADHIASHPQRGRDGISRTWDSLRGRIDNPDEWFANLIRKF</sequence>
<proteinExistence type="predicted"/>
<gene>
    <name evidence="2" type="ORF">UFOPK2870_01454</name>
    <name evidence="1" type="ORF">UFOPK4179_00999</name>
</gene>
<organism evidence="1">
    <name type="scientific">freshwater metagenome</name>
    <dbReference type="NCBI Taxonomy" id="449393"/>
    <lineage>
        <taxon>unclassified sequences</taxon>
        <taxon>metagenomes</taxon>
        <taxon>ecological metagenomes</taxon>
    </lineage>
</organism>
<evidence type="ECO:0000313" key="2">
    <source>
        <dbReference type="EMBL" id="CAB4773625.1"/>
    </source>
</evidence>
<name>A0A6J6AHD2_9ZZZZ</name>
<dbReference type="Pfam" id="PF00378">
    <property type="entry name" value="ECH_1"/>
    <property type="match status" value="1"/>
</dbReference>
<dbReference type="EMBL" id="CAEZZL010000182">
    <property type="protein sequence ID" value="CAB4773625.1"/>
    <property type="molecule type" value="Genomic_DNA"/>
</dbReference>
<dbReference type="EMBL" id="CAETWZ010000101">
    <property type="protein sequence ID" value="CAB4368202.1"/>
    <property type="molecule type" value="Genomic_DNA"/>
</dbReference>
<dbReference type="AlphaFoldDB" id="A0A6J6AHD2"/>